<dbReference type="RefSeq" id="WP_129333578.1">
    <property type="nucleotide sequence ID" value="NZ_SDVB01000253.1"/>
</dbReference>
<evidence type="ECO:0000313" key="3">
    <source>
        <dbReference type="Proteomes" id="UP000291088"/>
    </source>
</evidence>
<feature type="region of interest" description="Disordered" evidence="1">
    <location>
        <begin position="319"/>
        <end position="342"/>
    </location>
</feature>
<evidence type="ECO:0000256" key="1">
    <source>
        <dbReference type="SAM" id="MobiDB-lite"/>
    </source>
</evidence>
<feature type="compositionally biased region" description="Polar residues" evidence="1">
    <location>
        <begin position="319"/>
        <end position="328"/>
    </location>
</feature>
<sequence>MAGIIARRAHFLVSVDGRAVTRNFLPILLSVSITKGTDQTADSVRFDLDDRGGTLRWPETGTPVHVELGREGGAIRTFDGEVDTPSWALSRTGGAVLSVSARSVSLRGKAKQPAEKHWEKKPLSAILEEAGKEAGVTMSVHGDFASVVPDWEAMDAESFISFGERLAREHGAIFRIEGSRGVFVPYGSSVSGAGLSTITVTRERLISASGFSPVTDRPRIKQKVETYYDLDEAKRLAERYASGDSVEADDQTGFSAADKETAKRRAKAGSKKANRDKGSGSVTIDGDATGQPGGKAILSGLRAGVDGTYTITSVTDELSRSSGYTTALSLGEPSGSAGMDAR</sequence>
<protein>
    <submittedName>
        <fullName evidence="2">Late control protein</fullName>
    </submittedName>
</protein>
<dbReference type="EMBL" id="SDVB01000253">
    <property type="protein sequence ID" value="RYC10185.1"/>
    <property type="molecule type" value="Genomic_DNA"/>
</dbReference>
<dbReference type="SUPFAM" id="SSF69279">
    <property type="entry name" value="Phage tail proteins"/>
    <property type="match status" value="1"/>
</dbReference>
<evidence type="ECO:0000313" key="2">
    <source>
        <dbReference type="EMBL" id="RYC10185.1"/>
    </source>
</evidence>
<comment type="caution">
    <text evidence="2">The sequence shown here is derived from an EMBL/GenBank/DDBJ whole genome shotgun (WGS) entry which is preliminary data.</text>
</comment>
<keyword evidence="3" id="KW-1185">Reference proteome</keyword>
<dbReference type="OrthoDB" id="7833734at2"/>
<proteinExistence type="predicted"/>
<organism evidence="2 3">
    <name type="scientific">Ciceribacter ferrooxidans</name>
    <dbReference type="NCBI Taxonomy" id="2509717"/>
    <lineage>
        <taxon>Bacteria</taxon>
        <taxon>Pseudomonadati</taxon>
        <taxon>Pseudomonadota</taxon>
        <taxon>Alphaproteobacteria</taxon>
        <taxon>Hyphomicrobiales</taxon>
        <taxon>Rhizobiaceae</taxon>
        <taxon>Ciceribacter</taxon>
    </lineage>
</organism>
<feature type="region of interest" description="Disordered" evidence="1">
    <location>
        <begin position="241"/>
        <end position="294"/>
    </location>
</feature>
<dbReference type="AlphaFoldDB" id="A0A4Q2SVT1"/>
<accession>A0A4Q2SVT1</accession>
<reference evidence="2 3" key="1">
    <citation type="submission" date="2019-01" db="EMBL/GenBank/DDBJ databases">
        <authorList>
            <person name="Deng T."/>
        </authorList>
    </citation>
    <scope>NUCLEOTIDE SEQUENCE [LARGE SCALE GENOMIC DNA]</scope>
    <source>
        <strain evidence="2 3">F8825</strain>
    </source>
</reference>
<name>A0A4Q2SVT1_9HYPH</name>
<dbReference type="Proteomes" id="UP000291088">
    <property type="component" value="Unassembled WGS sequence"/>
</dbReference>
<gene>
    <name evidence="2" type="ORF">EUU22_19155</name>
</gene>